<feature type="compositionally biased region" description="Polar residues" evidence="4">
    <location>
        <begin position="40"/>
        <end position="53"/>
    </location>
</feature>
<evidence type="ECO:0000313" key="5">
    <source>
        <dbReference type="EMBL" id="KAF5727618.1"/>
    </source>
</evidence>
<feature type="coiled-coil region" evidence="3">
    <location>
        <begin position="396"/>
        <end position="486"/>
    </location>
</feature>
<reference evidence="5 6" key="1">
    <citation type="journal article" date="2020" name="Nat. Commun.">
        <title>Genome of Tripterygium wilfordii and identification of cytochrome P450 involved in triptolide biosynthesis.</title>
        <authorList>
            <person name="Tu L."/>
            <person name="Su P."/>
            <person name="Zhang Z."/>
            <person name="Gao L."/>
            <person name="Wang J."/>
            <person name="Hu T."/>
            <person name="Zhou J."/>
            <person name="Zhang Y."/>
            <person name="Zhao Y."/>
            <person name="Liu Y."/>
            <person name="Song Y."/>
            <person name="Tong Y."/>
            <person name="Lu Y."/>
            <person name="Yang J."/>
            <person name="Xu C."/>
            <person name="Jia M."/>
            <person name="Peters R.J."/>
            <person name="Huang L."/>
            <person name="Gao W."/>
        </authorList>
    </citation>
    <scope>NUCLEOTIDE SEQUENCE [LARGE SCALE GENOMIC DNA]</scope>
    <source>
        <strain evidence="6">cv. XIE 37</strain>
        <tissue evidence="5">Leaf</tissue>
    </source>
</reference>
<comment type="similarity">
    <text evidence="1">Belongs to the FPP family.</text>
</comment>
<dbReference type="Pfam" id="PF05911">
    <property type="entry name" value="FPP"/>
    <property type="match status" value="3"/>
</dbReference>
<evidence type="ECO:0008006" key="7">
    <source>
        <dbReference type="Google" id="ProtNLM"/>
    </source>
</evidence>
<evidence type="ECO:0000256" key="2">
    <source>
        <dbReference type="ARBA" id="ARBA00023054"/>
    </source>
</evidence>
<proteinExistence type="inferred from homology"/>
<accession>A0A7J7C0J8</accession>
<feature type="compositionally biased region" description="Low complexity" evidence="4">
    <location>
        <begin position="598"/>
        <end position="611"/>
    </location>
</feature>
<dbReference type="PANTHER" id="PTHR31580:SF49">
    <property type="entry name" value="FILAMENT-LIKE PLANT PROTEIN 3"/>
    <property type="match status" value="1"/>
</dbReference>
<feature type="region of interest" description="Disordered" evidence="4">
    <location>
        <begin position="1"/>
        <end position="57"/>
    </location>
</feature>
<dbReference type="InParanoid" id="A0A7J7C0J8"/>
<dbReference type="OrthoDB" id="128924at2759"/>
<gene>
    <name evidence="5" type="ORF">HS088_TW22G01314</name>
</gene>
<dbReference type="PANTHER" id="PTHR31580">
    <property type="entry name" value="FILAMENT-LIKE PLANT PROTEIN 4"/>
    <property type="match status" value="1"/>
</dbReference>
<evidence type="ECO:0000256" key="1">
    <source>
        <dbReference type="ARBA" id="ARBA00005921"/>
    </source>
</evidence>
<evidence type="ECO:0000256" key="3">
    <source>
        <dbReference type="SAM" id="Coils"/>
    </source>
</evidence>
<keyword evidence="6" id="KW-1185">Reference proteome</keyword>
<feature type="region of interest" description="Disordered" evidence="4">
    <location>
        <begin position="598"/>
        <end position="638"/>
    </location>
</feature>
<comment type="caution">
    <text evidence="5">The sequence shown here is derived from an EMBL/GenBank/DDBJ whole genome shotgun (WGS) entry which is preliminary data.</text>
</comment>
<dbReference type="FunCoup" id="A0A7J7C0J8">
    <property type="interactions" value="754"/>
</dbReference>
<dbReference type="EMBL" id="JAAARO010000022">
    <property type="protein sequence ID" value="KAF5727618.1"/>
    <property type="molecule type" value="Genomic_DNA"/>
</dbReference>
<feature type="coiled-coil region" evidence="3">
    <location>
        <begin position="100"/>
        <end position="221"/>
    </location>
</feature>
<feature type="compositionally biased region" description="Low complexity" evidence="4">
    <location>
        <begin position="19"/>
        <end position="31"/>
    </location>
</feature>
<dbReference type="Proteomes" id="UP000593562">
    <property type="component" value="Unassembled WGS sequence"/>
</dbReference>
<keyword evidence="2 3" id="KW-0175">Coiled coil</keyword>
<name>A0A7J7C0J8_TRIWF</name>
<protein>
    <recommendedName>
        <fullName evidence="7">Filament-like plant protein</fullName>
    </recommendedName>
</protein>
<evidence type="ECO:0000256" key="4">
    <source>
        <dbReference type="SAM" id="MobiDB-lite"/>
    </source>
</evidence>
<organism evidence="5 6">
    <name type="scientific">Tripterygium wilfordii</name>
    <name type="common">Thunder God vine</name>
    <dbReference type="NCBI Taxonomy" id="458696"/>
    <lineage>
        <taxon>Eukaryota</taxon>
        <taxon>Viridiplantae</taxon>
        <taxon>Streptophyta</taxon>
        <taxon>Embryophyta</taxon>
        <taxon>Tracheophyta</taxon>
        <taxon>Spermatophyta</taxon>
        <taxon>Magnoliopsida</taxon>
        <taxon>eudicotyledons</taxon>
        <taxon>Gunneridae</taxon>
        <taxon>Pentapetalae</taxon>
        <taxon>rosids</taxon>
        <taxon>fabids</taxon>
        <taxon>Celastrales</taxon>
        <taxon>Celastraceae</taxon>
        <taxon>Tripterygium</taxon>
    </lineage>
</organism>
<sequence length="675" mass="74870">MDRRSLLWRRKSSEKFTGETESSGSLSSQSEKFYDDQGYPTHNTQSPEVTSKSIFADEEEVDDNVKTLTDKLSAALLNISAKEELVKQHAKVAEEAVSGWEKAENEVLVLKQQLEVATRKISALEDRAGHLDGALKECVRQLRQAREEQEQKLQEAIGKEIHEWESTKAELEHQLLEIQTQLKTAKTETVAVVDSDLCRKLEAAEKENSHLKLELLSRAEEIELRIIERDLSTEAAETASKQHLESIKKAAKLEAECRRLKAVARKVSPANDHRSFSVSSIYAESFADSQSDNGERLLAVEADMRKASSLGKNEGDPSQTDALVSYVVTEPDQFKNKKSLAKNLVVHPLEINLMDDFLEMERLAALLDTVSGNSYLEAGPVSDQADSGESVLKAELEAVTYRTSELEEKLEKMEQEKEELGLGLTECQRQLEISRGQLKEAEMKLIELNSQLALANESKLAAVEEMAATDAQRKVAESQLRVAEDKIKTLGLKIGSLEADLEKECALSAENIAKCQKFDNELLRLKNEAKLKHEAEFQSVASVKAESKKKQDKELAVVASKLAECQKTISSLGHQLKSLATLEDFLIDFDKPLNLTNDGSSSSKNADASSDLCFTRGNSDESPRAVSNYFGDPKNGSTRESILSQSCSIMDEKSGNGIGNFIPEVGLMNMSKRIR</sequence>
<evidence type="ECO:0000313" key="6">
    <source>
        <dbReference type="Proteomes" id="UP000593562"/>
    </source>
</evidence>
<dbReference type="InterPro" id="IPR008587">
    <property type="entry name" value="FPP_plant"/>
</dbReference>
<feature type="compositionally biased region" description="Basic and acidic residues" evidence="4">
    <location>
        <begin position="1"/>
        <end position="18"/>
    </location>
</feature>
<dbReference type="AlphaFoldDB" id="A0A7J7C0J8"/>